<name>A0A553QNA8_9TELE</name>
<reference evidence="1 2" key="1">
    <citation type="journal article" date="2019" name="Sci. Data">
        <title>Hybrid genome assembly and annotation of Danionella translucida.</title>
        <authorList>
            <person name="Kadobianskyi M."/>
            <person name="Schulze L."/>
            <person name="Schuelke M."/>
            <person name="Judkewitz B."/>
        </authorList>
    </citation>
    <scope>NUCLEOTIDE SEQUENCE [LARGE SCALE GENOMIC DNA]</scope>
    <source>
        <strain evidence="1 2">Bolton</strain>
    </source>
</reference>
<evidence type="ECO:0000313" key="2">
    <source>
        <dbReference type="Proteomes" id="UP000316079"/>
    </source>
</evidence>
<dbReference type="EMBL" id="SRMA01025744">
    <property type="protein sequence ID" value="TRY91469.1"/>
    <property type="molecule type" value="Genomic_DNA"/>
</dbReference>
<evidence type="ECO:0000313" key="1">
    <source>
        <dbReference type="EMBL" id="TRY91469.1"/>
    </source>
</evidence>
<comment type="caution">
    <text evidence="1">The sequence shown here is derived from an EMBL/GenBank/DDBJ whole genome shotgun (WGS) entry which is preliminary data.</text>
</comment>
<keyword evidence="2" id="KW-1185">Reference proteome</keyword>
<proteinExistence type="predicted"/>
<accession>A0A553QNA8</accession>
<dbReference type="Proteomes" id="UP000316079">
    <property type="component" value="Unassembled WGS sequence"/>
</dbReference>
<sequence>MSPECHVVNAYLSNGWRKWPSSGNVGERSMASMFFDGNLGIIKQAVLQTCSTAVELDIGALLIFDSEAVLDTPSITAFPEKSGGSKECTIFMRNSLLN</sequence>
<organism evidence="1 2">
    <name type="scientific">Danionella cerebrum</name>
    <dbReference type="NCBI Taxonomy" id="2873325"/>
    <lineage>
        <taxon>Eukaryota</taxon>
        <taxon>Metazoa</taxon>
        <taxon>Chordata</taxon>
        <taxon>Craniata</taxon>
        <taxon>Vertebrata</taxon>
        <taxon>Euteleostomi</taxon>
        <taxon>Actinopterygii</taxon>
        <taxon>Neopterygii</taxon>
        <taxon>Teleostei</taxon>
        <taxon>Ostariophysi</taxon>
        <taxon>Cypriniformes</taxon>
        <taxon>Danionidae</taxon>
        <taxon>Danioninae</taxon>
        <taxon>Danionella</taxon>
    </lineage>
</organism>
<dbReference type="AlphaFoldDB" id="A0A553QNA8"/>
<gene>
    <name evidence="1" type="ORF">DNTS_027214</name>
</gene>
<protein>
    <submittedName>
        <fullName evidence="1">Uncharacterized protein</fullName>
    </submittedName>
</protein>